<dbReference type="InterPro" id="IPR030184">
    <property type="entry name" value="WAT1-related"/>
</dbReference>
<keyword evidence="3 5" id="KW-0472">Membrane</keyword>
<sequence length="144" mass="16232">MKEYIFYIAMVVVQLTYGGSHILIKISLHKGLSQLVFVVCRHLIAMLLLGPFAYVLERMEKLKIISMRSQAKVLGTAICIYGSLLFTFWKGQRLLKGFVEKPLINIKAGSVDSNQIRKHQSDDSKVPEISTKDAPVLNPVREEA</sequence>
<evidence type="ECO:0000256" key="3">
    <source>
        <dbReference type="ARBA" id="ARBA00023136"/>
    </source>
</evidence>
<evidence type="ECO:0000256" key="2">
    <source>
        <dbReference type="ARBA" id="ARBA00022989"/>
    </source>
</evidence>
<feature type="region of interest" description="Disordered" evidence="4">
    <location>
        <begin position="115"/>
        <end position="144"/>
    </location>
</feature>
<gene>
    <name evidence="6" type="ORF">FEM48_Zijuj03G0034600</name>
</gene>
<feature type="transmembrane region" description="Helical" evidence="5">
    <location>
        <begin position="71"/>
        <end position="89"/>
    </location>
</feature>
<evidence type="ECO:0000256" key="5">
    <source>
        <dbReference type="SAM" id="Phobius"/>
    </source>
</evidence>
<evidence type="ECO:0008006" key="8">
    <source>
        <dbReference type="Google" id="ProtNLM"/>
    </source>
</evidence>
<name>A0A978VMX1_ZIZJJ</name>
<feature type="transmembrane region" description="Helical" evidence="5">
    <location>
        <begin position="6"/>
        <end position="24"/>
    </location>
</feature>
<evidence type="ECO:0000256" key="1">
    <source>
        <dbReference type="ARBA" id="ARBA00022692"/>
    </source>
</evidence>
<evidence type="ECO:0000256" key="4">
    <source>
        <dbReference type="SAM" id="MobiDB-lite"/>
    </source>
</evidence>
<protein>
    <recommendedName>
        <fullName evidence="8">WAT1-related protein</fullName>
    </recommendedName>
</protein>
<accession>A0A978VMX1</accession>
<evidence type="ECO:0000313" key="6">
    <source>
        <dbReference type="EMBL" id="KAH7536896.1"/>
    </source>
</evidence>
<organism evidence="6 7">
    <name type="scientific">Ziziphus jujuba var. spinosa</name>
    <dbReference type="NCBI Taxonomy" id="714518"/>
    <lineage>
        <taxon>Eukaryota</taxon>
        <taxon>Viridiplantae</taxon>
        <taxon>Streptophyta</taxon>
        <taxon>Embryophyta</taxon>
        <taxon>Tracheophyta</taxon>
        <taxon>Spermatophyta</taxon>
        <taxon>Magnoliopsida</taxon>
        <taxon>eudicotyledons</taxon>
        <taxon>Gunneridae</taxon>
        <taxon>Pentapetalae</taxon>
        <taxon>rosids</taxon>
        <taxon>fabids</taxon>
        <taxon>Rosales</taxon>
        <taxon>Rhamnaceae</taxon>
        <taxon>Paliureae</taxon>
        <taxon>Ziziphus</taxon>
    </lineage>
</organism>
<reference evidence="6" key="1">
    <citation type="journal article" date="2021" name="Front. Plant Sci.">
        <title>Chromosome-Scale Genome Assembly for Chinese Sour Jujube and Insights Into Its Genome Evolution and Domestication Signature.</title>
        <authorList>
            <person name="Shen L.-Y."/>
            <person name="Luo H."/>
            <person name="Wang X.-L."/>
            <person name="Wang X.-M."/>
            <person name="Qiu X.-J."/>
            <person name="Liu H."/>
            <person name="Zhou S.-S."/>
            <person name="Jia K.-H."/>
            <person name="Nie S."/>
            <person name="Bao Y.-T."/>
            <person name="Zhang R.-G."/>
            <person name="Yun Q.-Z."/>
            <person name="Chai Y.-H."/>
            <person name="Lu J.-Y."/>
            <person name="Li Y."/>
            <person name="Zhao S.-W."/>
            <person name="Mao J.-F."/>
            <person name="Jia S.-G."/>
            <person name="Mao Y.-M."/>
        </authorList>
    </citation>
    <scope>NUCLEOTIDE SEQUENCE</scope>
    <source>
        <strain evidence="6">AT0</strain>
        <tissue evidence="6">Leaf</tissue>
    </source>
</reference>
<dbReference type="AlphaFoldDB" id="A0A978VMX1"/>
<keyword evidence="1 5" id="KW-0812">Transmembrane</keyword>
<dbReference type="GO" id="GO:0022857">
    <property type="term" value="F:transmembrane transporter activity"/>
    <property type="evidence" value="ECO:0007669"/>
    <property type="project" value="InterPro"/>
</dbReference>
<feature type="transmembrane region" description="Helical" evidence="5">
    <location>
        <begin position="36"/>
        <end position="56"/>
    </location>
</feature>
<comment type="caution">
    <text evidence="6">The sequence shown here is derived from an EMBL/GenBank/DDBJ whole genome shotgun (WGS) entry which is preliminary data.</text>
</comment>
<dbReference type="PANTHER" id="PTHR31218">
    <property type="entry name" value="WAT1-RELATED PROTEIN"/>
    <property type="match status" value="1"/>
</dbReference>
<proteinExistence type="predicted"/>
<evidence type="ECO:0000313" key="7">
    <source>
        <dbReference type="Proteomes" id="UP000813462"/>
    </source>
</evidence>
<keyword evidence="2 5" id="KW-1133">Transmembrane helix</keyword>
<dbReference type="Proteomes" id="UP000813462">
    <property type="component" value="Unassembled WGS sequence"/>
</dbReference>
<dbReference type="GO" id="GO:0016020">
    <property type="term" value="C:membrane"/>
    <property type="evidence" value="ECO:0007669"/>
    <property type="project" value="InterPro"/>
</dbReference>
<dbReference type="EMBL" id="JAEACU010000003">
    <property type="protein sequence ID" value="KAH7536896.1"/>
    <property type="molecule type" value="Genomic_DNA"/>
</dbReference>